<dbReference type="SUPFAM" id="SSF50965">
    <property type="entry name" value="Galactose oxidase, central domain"/>
    <property type="match status" value="1"/>
</dbReference>
<dbReference type="Pfam" id="PF12768">
    <property type="entry name" value="Rax2"/>
    <property type="match status" value="1"/>
</dbReference>
<dbReference type="GO" id="GO:0005621">
    <property type="term" value="C:cellular bud scar"/>
    <property type="evidence" value="ECO:0007669"/>
    <property type="project" value="TreeGrafter"/>
</dbReference>
<evidence type="ECO:0000259" key="4">
    <source>
        <dbReference type="Pfam" id="PF20843"/>
    </source>
</evidence>
<dbReference type="PANTHER" id="PTHR31778">
    <property type="entry name" value="BUD SITE SELECTION PROTEIN RAX2"/>
    <property type="match status" value="1"/>
</dbReference>
<evidence type="ECO:0000259" key="3">
    <source>
        <dbReference type="Pfam" id="PF20842"/>
    </source>
</evidence>
<evidence type="ECO:0000313" key="5">
    <source>
        <dbReference type="EMBL" id="CDO51770.1"/>
    </source>
</evidence>
<keyword evidence="6" id="KW-1185">Reference proteome</keyword>
<gene>
    <name evidence="5" type="ORF">BN980_GECA02s00615g</name>
</gene>
<dbReference type="Pfam" id="PF20843">
    <property type="entry name" value="Rax2_3"/>
    <property type="match status" value="1"/>
</dbReference>
<dbReference type="Proteomes" id="UP000242525">
    <property type="component" value="Unassembled WGS sequence"/>
</dbReference>
<keyword evidence="1" id="KW-0812">Transmembrane</keyword>
<dbReference type="GO" id="GO:1902929">
    <property type="term" value="C:plasma membrane of growing cell tip"/>
    <property type="evidence" value="ECO:0007669"/>
    <property type="project" value="TreeGrafter"/>
</dbReference>
<feature type="domain" description="Rax2-like second" evidence="3">
    <location>
        <begin position="206"/>
        <end position="346"/>
    </location>
</feature>
<dbReference type="OrthoDB" id="2503993at2759"/>
<dbReference type="AlphaFoldDB" id="A0A0J9X2Y9"/>
<evidence type="ECO:0000256" key="1">
    <source>
        <dbReference type="SAM" id="Phobius"/>
    </source>
</evidence>
<keyword evidence="1" id="KW-1133">Transmembrane helix</keyword>
<keyword evidence="1" id="KW-0472">Membrane</keyword>
<evidence type="ECO:0000313" key="6">
    <source>
        <dbReference type="Proteomes" id="UP000242525"/>
    </source>
</evidence>
<dbReference type="GO" id="GO:0000282">
    <property type="term" value="P:cellular bud site selection"/>
    <property type="evidence" value="ECO:0007669"/>
    <property type="project" value="TreeGrafter"/>
</dbReference>
<dbReference type="InterPro" id="IPR048265">
    <property type="entry name" value="Rax2-like_third"/>
</dbReference>
<dbReference type="EMBL" id="CCBN010000002">
    <property type="protein sequence ID" value="CDO51770.1"/>
    <property type="molecule type" value="Genomic_DNA"/>
</dbReference>
<reference evidence="5" key="1">
    <citation type="submission" date="2014-03" db="EMBL/GenBank/DDBJ databases">
        <authorList>
            <person name="Casaregola S."/>
        </authorList>
    </citation>
    <scope>NUCLEOTIDE SEQUENCE [LARGE SCALE GENOMIC DNA]</scope>
    <source>
        <strain evidence="5">CLIB 918</strain>
    </source>
</reference>
<organism evidence="5 6">
    <name type="scientific">Geotrichum candidum</name>
    <name type="common">Oospora lactis</name>
    <name type="synonym">Dipodascus geotrichum</name>
    <dbReference type="NCBI Taxonomy" id="1173061"/>
    <lineage>
        <taxon>Eukaryota</taxon>
        <taxon>Fungi</taxon>
        <taxon>Dikarya</taxon>
        <taxon>Ascomycota</taxon>
        <taxon>Saccharomycotina</taxon>
        <taxon>Dipodascomycetes</taxon>
        <taxon>Dipodascales</taxon>
        <taxon>Dipodascaceae</taxon>
        <taxon>Geotrichum</taxon>
    </lineage>
</organism>
<dbReference type="PANTHER" id="PTHR31778:SF2">
    <property type="entry name" value="BUD SITE SELECTION PROTEIN RAX2"/>
    <property type="match status" value="1"/>
</dbReference>
<sequence>MVSAAIQLEAVNPPTIVNNLGSMGIVGEYEGISQYQYSGQQTVLTDPYFDSIIAQVNNAFLNQGTSNGHVSNICQINETIYLSGNFTKIGSTNITNGLAKLNASSGDIESLGNGLNGTIHTLYCDAESKTIYVGGNFTYKNQTGAAVYNSSSSSWSVPLFGGFPAGSNIKSIVSYNDSIVYGGSFSGLANTSLVSSSTGDNSTLLNSQQISFNLANIFGDGTAPNNDPKSIICPSDNSNWAMEPNRVGSWNAIWPFYFNPTVLKLYNLKDENNGVSIFRVRSFPSNGIMNLTYVNTTTNTPAYCDAWCTLPQSSKEDFVEFGFVNTVGMNGLQIEILDYYGTNGGLNGIELFQNDAFTFANQSYNMENSCNEDKFAPVSILDGNFASPDVSGSTYVTAVIDQASQISETAVIYQPNITLSGNYSFLLFTPGCIQDGSCNTRGGINITVEANQQDDHTVLSLYETNLDDKYDVIYTGEVDQISDGFRPKITVTPLRNQQLPLTFVADKLQAVLNSVNAKSVSISSLLEYNPRNFTKGANVHSIGNTTINYAGSLLGKSATVNALHVEENTLYVGGNFTTKALSNNLFKIESGHLKNVSGNGLNGIVNGIESYNSDELLVYGKFTRPVNSQVNGTSNIALYHNSDDEWAPLGRGTNGEVFSTSHFDLNGTSMIGFSGNFSQVYSETSSISTENGFSLWVPSQNSWFADSSLSSMFLQARLSASASFNGTNFYAGFVRYFQLSSSGASFVNSDFTPSSIPFSFVSSNSTNSTLQRRNSILGTDENTINAGAFANSSFSVLAGHFNAEADGLTYSNLIMIDDNKVNGLPNNTIDESSVFHQLYVRDNILYAGGQITGQVNSNSISGLVFYNLTADSYTSNQPAGISGGQEIVTCLQARPNSDQLIVAGSFQQVGGLSCNSFCIYDMGVNRWYSPSPGLSGLVASMEFIGGDVVLFAGDITLNNTQVYFAQYNFQDSSFTTFGNMSTLLPGPVNSFALNGNGLRSVFATGLDSLSGNPYISYWDGSSWNRIDDVIQPGSIIADITVMELENEHTSNSVLPNNQVLLVSGNLVLQDFGNASSVFFDGSSWQPAFITTKADGTSGTINSFFSQSSKSYGQIQEKKYMKRGFVVLVALAIAVGLTLILIALGLLIAYIRRKRQGYEAPSRVSETEMAETIPPEMLFEEMSHAQPRTTKLTP</sequence>
<dbReference type="InterPro" id="IPR048266">
    <property type="entry name" value="Rax2-like_second"/>
</dbReference>
<evidence type="ECO:0000259" key="2">
    <source>
        <dbReference type="Pfam" id="PF12768"/>
    </source>
</evidence>
<dbReference type="InterPro" id="IPR011043">
    <property type="entry name" value="Gal_Oxase/kelch_b-propeller"/>
</dbReference>
<dbReference type="GO" id="GO:0005935">
    <property type="term" value="C:cellular bud neck"/>
    <property type="evidence" value="ECO:0007669"/>
    <property type="project" value="TreeGrafter"/>
</dbReference>
<proteinExistence type="predicted"/>
<feature type="transmembrane region" description="Helical" evidence="1">
    <location>
        <begin position="1124"/>
        <end position="1150"/>
    </location>
</feature>
<feature type="domain" description="Rax2-like C-terminal" evidence="2">
    <location>
        <begin position="863"/>
        <end position="1111"/>
    </location>
</feature>
<protein>
    <submittedName>
        <fullName evidence="5">Similar to Saccharomyces cerevisiae YLR084C RAX2 N-glycosylated protein involved in the maintenance of bud site selection during bipolar budding</fullName>
    </submittedName>
</protein>
<accession>A0A0J9X2Y9</accession>
<comment type="caution">
    <text evidence="5">The sequence shown here is derived from an EMBL/GenBank/DDBJ whole genome shotgun (WGS) entry which is preliminary data.</text>
</comment>
<dbReference type="Pfam" id="PF20842">
    <property type="entry name" value="Rax2_2"/>
    <property type="match status" value="1"/>
</dbReference>
<dbReference type="InterPro" id="IPR024982">
    <property type="entry name" value="Rax2-like_C"/>
</dbReference>
<dbReference type="STRING" id="1173061.A0A0J9X2Y9"/>
<name>A0A0J9X2Y9_GEOCN</name>
<feature type="domain" description="Rax2-like third" evidence="4">
    <location>
        <begin position="357"/>
        <end position="512"/>
    </location>
</feature>